<keyword evidence="2" id="KW-1133">Transmembrane helix</keyword>
<accession>A0A1M5YXM3</accession>
<dbReference type="EMBL" id="FQXK01000014">
    <property type="protein sequence ID" value="SHI16735.1"/>
    <property type="molecule type" value="Genomic_DNA"/>
</dbReference>
<keyword evidence="2" id="KW-0472">Membrane</keyword>
<protein>
    <submittedName>
        <fullName evidence="3">Uncharacterized protein</fullName>
    </submittedName>
</protein>
<dbReference type="AlphaFoldDB" id="A0A1M5YXM3"/>
<dbReference type="RefSeq" id="WP_073387120.1">
    <property type="nucleotide sequence ID" value="NZ_FQXK01000014.1"/>
</dbReference>
<keyword evidence="4" id="KW-1185">Reference proteome</keyword>
<gene>
    <name evidence="3" type="ORF">SAMN02745229_01782</name>
</gene>
<dbReference type="GeneID" id="89508493"/>
<feature type="region of interest" description="Disordered" evidence="1">
    <location>
        <begin position="22"/>
        <end position="49"/>
    </location>
</feature>
<sequence>MELQEIQKLVAAGYTKEEIDALDKEQKKQQDETFWQDMSSKQPQEGSEDYQVRDYLWKQKNLELAEKYSKRTYIWALLGIWPATFFGSIVALIYSSKAKKVGGEDNSKRKLGHKIAVIELILIPVVVCLGPAFLFVYFLDYLF</sequence>
<organism evidence="3 4">
    <name type="scientific">Butyrivibrio fibrisolvens DSM 3071</name>
    <dbReference type="NCBI Taxonomy" id="1121131"/>
    <lineage>
        <taxon>Bacteria</taxon>
        <taxon>Bacillati</taxon>
        <taxon>Bacillota</taxon>
        <taxon>Clostridia</taxon>
        <taxon>Lachnospirales</taxon>
        <taxon>Lachnospiraceae</taxon>
        <taxon>Butyrivibrio</taxon>
    </lineage>
</organism>
<dbReference type="Proteomes" id="UP000184278">
    <property type="component" value="Unassembled WGS sequence"/>
</dbReference>
<keyword evidence="2" id="KW-0812">Transmembrane</keyword>
<feature type="transmembrane region" description="Helical" evidence="2">
    <location>
        <begin position="73"/>
        <end position="94"/>
    </location>
</feature>
<name>A0A1M5YXM3_BUTFI</name>
<reference evidence="4" key="1">
    <citation type="submission" date="2016-11" db="EMBL/GenBank/DDBJ databases">
        <authorList>
            <person name="Varghese N."/>
            <person name="Submissions S."/>
        </authorList>
    </citation>
    <scope>NUCLEOTIDE SEQUENCE [LARGE SCALE GENOMIC DNA]</scope>
    <source>
        <strain evidence="4">DSM 3071</strain>
    </source>
</reference>
<feature type="compositionally biased region" description="Polar residues" evidence="1">
    <location>
        <begin position="32"/>
        <end position="45"/>
    </location>
</feature>
<evidence type="ECO:0000313" key="4">
    <source>
        <dbReference type="Proteomes" id="UP000184278"/>
    </source>
</evidence>
<evidence type="ECO:0000256" key="1">
    <source>
        <dbReference type="SAM" id="MobiDB-lite"/>
    </source>
</evidence>
<evidence type="ECO:0000256" key="2">
    <source>
        <dbReference type="SAM" id="Phobius"/>
    </source>
</evidence>
<dbReference type="STRING" id="1121131.SAMN02745229_01782"/>
<evidence type="ECO:0000313" key="3">
    <source>
        <dbReference type="EMBL" id="SHI16735.1"/>
    </source>
</evidence>
<feature type="compositionally biased region" description="Basic and acidic residues" evidence="1">
    <location>
        <begin position="22"/>
        <end position="31"/>
    </location>
</feature>
<proteinExistence type="predicted"/>
<feature type="transmembrane region" description="Helical" evidence="2">
    <location>
        <begin position="115"/>
        <end position="139"/>
    </location>
</feature>